<gene>
    <name evidence="7" type="primary">ruvX</name>
    <name evidence="7" type="ORF">NX779_02800</name>
</gene>
<proteinExistence type="inferred from homology"/>
<evidence type="ECO:0000313" key="7">
    <source>
        <dbReference type="EMBL" id="UWD34721.1"/>
    </source>
</evidence>
<dbReference type="EC" id="3.1.-.-" evidence="5"/>
<dbReference type="Proteomes" id="UP001059819">
    <property type="component" value="Chromosome"/>
</dbReference>
<keyword evidence="2 5" id="KW-0690">Ribosome biogenesis</keyword>
<keyword evidence="8" id="KW-1185">Reference proteome</keyword>
<comment type="similarity">
    <text evidence="5">Belongs to the YqgF HJR family.</text>
</comment>
<evidence type="ECO:0000259" key="6">
    <source>
        <dbReference type="SMART" id="SM00732"/>
    </source>
</evidence>
<dbReference type="NCBIfam" id="TIGR00250">
    <property type="entry name" value="RNAse_H_YqgF"/>
    <property type="match status" value="1"/>
</dbReference>
<dbReference type="EMBL" id="CP103424">
    <property type="protein sequence ID" value="UWD34721.1"/>
    <property type="molecule type" value="Genomic_DNA"/>
</dbReference>
<dbReference type="InterPro" id="IPR012337">
    <property type="entry name" value="RNaseH-like_sf"/>
</dbReference>
<feature type="domain" description="YqgF/RNase H-like" evidence="6">
    <location>
        <begin position="3"/>
        <end position="107"/>
    </location>
</feature>
<name>A0ABY5TYP8_9MOLU</name>
<evidence type="ECO:0000256" key="5">
    <source>
        <dbReference type="HAMAP-Rule" id="MF_00651"/>
    </source>
</evidence>
<dbReference type="HAMAP" id="MF_00651">
    <property type="entry name" value="Nuclease_YqgF"/>
    <property type="match status" value="1"/>
</dbReference>
<dbReference type="SUPFAM" id="SSF53098">
    <property type="entry name" value="Ribonuclease H-like"/>
    <property type="match status" value="1"/>
</dbReference>
<organism evidence="7 8">
    <name type="scientific">Mycoplasma cottewii</name>
    <dbReference type="NCBI Taxonomy" id="51364"/>
    <lineage>
        <taxon>Bacteria</taxon>
        <taxon>Bacillati</taxon>
        <taxon>Mycoplasmatota</taxon>
        <taxon>Mollicutes</taxon>
        <taxon>Mycoplasmataceae</taxon>
        <taxon>Mycoplasma</taxon>
    </lineage>
</organism>
<dbReference type="RefSeq" id="WP_259429909.1">
    <property type="nucleotide sequence ID" value="NZ_CP103424.1"/>
</dbReference>
<dbReference type="InterPro" id="IPR006641">
    <property type="entry name" value="YqgF/RNaseH-like_dom"/>
</dbReference>
<accession>A0ABY5TYP8</accession>
<dbReference type="PANTHER" id="PTHR33317:SF4">
    <property type="entry name" value="POLYNUCLEOTIDYL TRANSFERASE, RIBONUCLEASE H-LIKE SUPERFAMILY PROTEIN"/>
    <property type="match status" value="1"/>
</dbReference>
<dbReference type="CDD" id="cd16964">
    <property type="entry name" value="YqgF"/>
    <property type="match status" value="1"/>
</dbReference>
<keyword evidence="3 5" id="KW-0540">Nuclease</keyword>
<comment type="subcellular location">
    <subcellularLocation>
        <location evidence="5">Cytoplasm</location>
    </subcellularLocation>
</comment>
<comment type="function">
    <text evidence="5">Could be a nuclease involved in processing of the 5'-end of pre-16S rRNA.</text>
</comment>
<dbReference type="InterPro" id="IPR005227">
    <property type="entry name" value="YqgF"/>
</dbReference>
<sequence length="142" mass="16301">MTKNVIALDVGSKTIGLAYSKGIIASPLSTIRFDEWEFQQAVDKLKPFLDEYTPEVIVFGYPKNMNNTIGERAEMVDYVIELFLKTYPNYSENQIIKIDERRTTIMAKNIMIEAGLTRKKQKQNKDGLAAQLILEMYLNTNK</sequence>
<dbReference type="Pfam" id="PF03652">
    <property type="entry name" value="RuvX"/>
    <property type="match status" value="1"/>
</dbReference>
<reference evidence="7" key="1">
    <citation type="submission" date="2022-08" db="EMBL/GenBank/DDBJ databases">
        <title>Complete genome sequence of Mycoplasma cottewii type strain VIS.</title>
        <authorList>
            <person name="Spergser J."/>
        </authorList>
    </citation>
    <scope>NUCLEOTIDE SEQUENCE</scope>
    <source>
        <strain evidence="7">VIS</strain>
    </source>
</reference>
<dbReference type="Gene3D" id="3.30.420.140">
    <property type="entry name" value="YqgF/RNase H-like domain"/>
    <property type="match status" value="1"/>
</dbReference>
<evidence type="ECO:0000256" key="1">
    <source>
        <dbReference type="ARBA" id="ARBA00022490"/>
    </source>
</evidence>
<dbReference type="PANTHER" id="PTHR33317">
    <property type="entry name" value="POLYNUCLEOTIDYL TRANSFERASE, RIBONUCLEASE H-LIKE SUPERFAMILY PROTEIN"/>
    <property type="match status" value="1"/>
</dbReference>
<evidence type="ECO:0000313" key="8">
    <source>
        <dbReference type="Proteomes" id="UP001059819"/>
    </source>
</evidence>
<keyword evidence="1 5" id="KW-0963">Cytoplasm</keyword>
<keyword evidence="4 5" id="KW-0378">Hydrolase</keyword>
<evidence type="ECO:0000256" key="3">
    <source>
        <dbReference type="ARBA" id="ARBA00022722"/>
    </source>
</evidence>
<dbReference type="SMART" id="SM00732">
    <property type="entry name" value="YqgFc"/>
    <property type="match status" value="1"/>
</dbReference>
<evidence type="ECO:0000256" key="4">
    <source>
        <dbReference type="ARBA" id="ARBA00022801"/>
    </source>
</evidence>
<evidence type="ECO:0000256" key="2">
    <source>
        <dbReference type="ARBA" id="ARBA00022517"/>
    </source>
</evidence>
<protein>
    <recommendedName>
        <fullName evidence="5">Putative pre-16S rRNA nuclease</fullName>
        <ecNumber evidence="5">3.1.-.-</ecNumber>
    </recommendedName>
</protein>
<dbReference type="InterPro" id="IPR037027">
    <property type="entry name" value="YqgF/RNaseH-like_dom_sf"/>
</dbReference>